<dbReference type="PANTHER" id="PTHR42711:SF5">
    <property type="entry name" value="ABC TRANSPORTER ATP-BINDING PROTEIN NATA"/>
    <property type="match status" value="1"/>
</dbReference>
<evidence type="ECO:0000256" key="3">
    <source>
        <dbReference type="ARBA" id="ARBA00022741"/>
    </source>
</evidence>
<evidence type="ECO:0000256" key="4">
    <source>
        <dbReference type="ARBA" id="ARBA00022840"/>
    </source>
</evidence>
<dbReference type="EMBL" id="JBHTON010000024">
    <property type="protein sequence ID" value="MFD1485206.1"/>
    <property type="molecule type" value="Genomic_DNA"/>
</dbReference>
<gene>
    <name evidence="6" type="ORF">ACFQ5J_08185</name>
</gene>
<comment type="similarity">
    <text evidence="1">Belongs to the ABC transporter superfamily.</text>
</comment>
<accession>A0ABW4E7X0</accession>
<dbReference type="Gene3D" id="3.40.50.300">
    <property type="entry name" value="P-loop containing nucleotide triphosphate hydrolases"/>
    <property type="match status" value="1"/>
</dbReference>
<dbReference type="GO" id="GO:0005524">
    <property type="term" value="F:ATP binding"/>
    <property type="evidence" value="ECO:0007669"/>
    <property type="project" value="UniProtKB-KW"/>
</dbReference>
<proteinExistence type="inferred from homology"/>
<dbReference type="InterPro" id="IPR003593">
    <property type="entry name" value="AAA+_ATPase"/>
</dbReference>
<dbReference type="Pfam" id="PF00005">
    <property type="entry name" value="ABC_tran"/>
    <property type="match status" value="1"/>
</dbReference>
<dbReference type="PANTHER" id="PTHR42711">
    <property type="entry name" value="ABC TRANSPORTER ATP-BINDING PROTEIN"/>
    <property type="match status" value="1"/>
</dbReference>
<dbReference type="Proteomes" id="UP001597252">
    <property type="component" value="Unassembled WGS sequence"/>
</dbReference>
<comment type="caution">
    <text evidence="6">The sequence shown here is derived from an EMBL/GenBank/DDBJ whole genome shotgun (WGS) entry which is preliminary data.</text>
</comment>
<evidence type="ECO:0000256" key="1">
    <source>
        <dbReference type="ARBA" id="ARBA00005417"/>
    </source>
</evidence>
<dbReference type="PROSITE" id="PS00211">
    <property type="entry name" value="ABC_TRANSPORTER_1"/>
    <property type="match status" value="1"/>
</dbReference>
<organism evidence="6 7">
    <name type="scientific">Lacticaseibacillus baoqingensis</name>
    <dbReference type="NCBI Taxonomy" id="2486013"/>
    <lineage>
        <taxon>Bacteria</taxon>
        <taxon>Bacillati</taxon>
        <taxon>Bacillota</taxon>
        <taxon>Bacilli</taxon>
        <taxon>Lactobacillales</taxon>
        <taxon>Lactobacillaceae</taxon>
        <taxon>Lacticaseibacillus</taxon>
    </lineage>
</organism>
<keyword evidence="3" id="KW-0547">Nucleotide-binding</keyword>
<evidence type="ECO:0000313" key="7">
    <source>
        <dbReference type="Proteomes" id="UP001597252"/>
    </source>
</evidence>
<protein>
    <submittedName>
        <fullName evidence="6">ABC transporter ATP-binding protein</fullName>
    </submittedName>
</protein>
<dbReference type="InterPro" id="IPR050763">
    <property type="entry name" value="ABC_transporter_ATP-binding"/>
</dbReference>
<name>A0ABW4E7X0_9LACO</name>
<dbReference type="PROSITE" id="PS50893">
    <property type="entry name" value="ABC_TRANSPORTER_2"/>
    <property type="match status" value="1"/>
</dbReference>
<evidence type="ECO:0000313" key="6">
    <source>
        <dbReference type="EMBL" id="MFD1485206.1"/>
    </source>
</evidence>
<dbReference type="SUPFAM" id="SSF52540">
    <property type="entry name" value="P-loop containing nucleoside triphosphate hydrolases"/>
    <property type="match status" value="1"/>
</dbReference>
<keyword evidence="7" id="KW-1185">Reference proteome</keyword>
<dbReference type="RefSeq" id="WP_125753072.1">
    <property type="nucleotide sequence ID" value="NZ_JBHTON010000024.1"/>
</dbReference>
<dbReference type="CDD" id="cd03230">
    <property type="entry name" value="ABC_DR_subfamily_A"/>
    <property type="match status" value="1"/>
</dbReference>
<dbReference type="InterPro" id="IPR003439">
    <property type="entry name" value="ABC_transporter-like_ATP-bd"/>
</dbReference>
<evidence type="ECO:0000256" key="2">
    <source>
        <dbReference type="ARBA" id="ARBA00022448"/>
    </source>
</evidence>
<dbReference type="SMART" id="SM00382">
    <property type="entry name" value="AAA"/>
    <property type="match status" value="1"/>
</dbReference>
<keyword evidence="4 6" id="KW-0067">ATP-binding</keyword>
<dbReference type="InterPro" id="IPR027417">
    <property type="entry name" value="P-loop_NTPase"/>
</dbReference>
<evidence type="ECO:0000259" key="5">
    <source>
        <dbReference type="PROSITE" id="PS50893"/>
    </source>
</evidence>
<sequence length="302" mass="34003">MKPIISVSHLTKDYGEHRGVFDLSFETRQGEVFGFLGPNGAGKTTVIRHLLGFSKPQTGSCSILGLDCWTQPKEIQRHIGYVPGEIAFPEHLTGYEFLEQISALRQMQSLDRARELIAMFEIDARGELKRMSKGMKQKIALVTAFMHDPEIIILDEPTSGLDPLMQSRFIALINSEKARGKSIFMSSHMFEEIEKTCDRVAIIRQGQIVDTVVMDEIKHAKRKTFEIKFASVDDATRLAAGPFDVQLVDHAPTTVRIKLADSQLNQLLQALASLHVLALTEIKYSLEQHFMQYYGSEDHANV</sequence>
<reference evidence="7" key="1">
    <citation type="journal article" date="2019" name="Int. J. Syst. Evol. Microbiol.">
        <title>The Global Catalogue of Microorganisms (GCM) 10K type strain sequencing project: providing services to taxonomists for standard genome sequencing and annotation.</title>
        <authorList>
            <consortium name="The Broad Institute Genomics Platform"/>
            <consortium name="The Broad Institute Genome Sequencing Center for Infectious Disease"/>
            <person name="Wu L."/>
            <person name="Ma J."/>
        </authorList>
    </citation>
    <scope>NUCLEOTIDE SEQUENCE [LARGE SCALE GENOMIC DNA]</scope>
    <source>
        <strain evidence="7">CCM 8903</strain>
    </source>
</reference>
<dbReference type="InterPro" id="IPR017871">
    <property type="entry name" value="ABC_transporter-like_CS"/>
</dbReference>
<feature type="domain" description="ABC transporter" evidence="5">
    <location>
        <begin position="5"/>
        <end position="230"/>
    </location>
</feature>
<keyword evidence="2" id="KW-0813">Transport</keyword>